<protein>
    <recommendedName>
        <fullName evidence="2">histidine kinase</fullName>
        <ecNumber evidence="2">2.7.13.3</ecNumber>
    </recommendedName>
</protein>
<dbReference type="SUPFAM" id="SSF47384">
    <property type="entry name" value="Homodimeric domain of signal transducing histidine kinase"/>
    <property type="match status" value="1"/>
</dbReference>
<dbReference type="RefSeq" id="WP_106146096.1">
    <property type="nucleotide sequence ID" value="NZ_PVYX01000002.1"/>
</dbReference>
<evidence type="ECO:0000259" key="10">
    <source>
        <dbReference type="PROSITE" id="PS50109"/>
    </source>
</evidence>
<dbReference type="SUPFAM" id="SSF55874">
    <property type="entry name" value="ATPase domain of HSP90 chaperone/DNA topoisomerase II/histidine kinase"/>
    <property type="match status" value="1"/>
</dbReference>
<dbReference type="OrthoDB" id="9811889at2"/>
<dbReference type="InterPro" id="IPR005467">
    <property type="entry name" value="His_kinase_dom"/>
</dbReference>
<evidence type="ECO:0000256" key="1">
    <source>
        <dbReference type="ARBA" id="ARBA00000085"/>
    </source>
</evidence>
<dbReference type="PANTHER" id="PTHR42878">
    <property type="entry name" value="TWO-COMPONENT HISTIDINE KINASE"/>
    <property type="match status" value="1"/>
</dbReference>
<dbReference type="GO" id="GO:0007234">
    <property type="term" value="P:osmosensory signaling via phosphorelay pathway"/>
    <property type="evidence" value="ECO:0007669"/>
    <property type="project" value="TreeGrafter"/>
</dbReference>
<dbReference type="PRINTS" id="PR00344">
    <property type="entry name" value="BCTRLSENSOR"/>
</dbReference>
<evidence type="ECO:0000256" key="9">
    <source>
        <dbReference type="SAM" id="Phobius"/>
    </source>
</evidence>
<dbReference type="InterPro" id="IPR036890">
    <property type="entry name" value="HATPase_C_sf"/>
</dbReference>
<dbReference type="InterPro" id="IPR003594">
    <property type="entry name" value="HATPase_dom"/>
</dbReference>
<evidence type="ECO:0000256" key="6">
    <source>
        <dbReference type="ARBA" id="ARBA00022840"/>
    </source>
</evidence>
<dbReference type="Pfam" id="PF02518">
    <property type="entry name" value="HATPase_c"/>
    <property type="match status" value="1"/>
</dbReference>
<dbReference type="Proteomes" id="UP000237640">
    <property type="component" value="Unassembled WGS sequence"/>
</dbReference>
<dbReference type="PANTHER" id="PTHR42878:SF7">
    <property type="entry name" value="SENSOR HISTIDINE KINASE GLRK"/>
    <property type="match status" value="1"/>
</dbReference>
<evidence type="ECO:0000256" key="3">
    <source>
        <dbReference type="ARBA" id="ARBA00022679"/>
    </source>
</evidence>
<evidence type="ECO:0000256" key="7">
    <source>
        <dbReference type="ARBA" id="ARBA00023012"/>
    </source>
</evidence>
<gene>
    <name evidence="11" type="ORF">CLV81_3138</name>
</gene>
<dbReference type="EC" id="2.7.13.3" evidence="2"/>
<reference evidence="11 12" key="1">
    <citation type="submission" date="2018-03" db="EMBL/GenBank/DDBJ databases">
        <title>Genomic Encyclopedia of Archaeal and Bacterial Type Strains, Phase II (KMG-II): from individual species to whole genera.</title>
        <authorList>
            <person name="Goeker M."/>
        </authorList>
    </citation>
    <scope>NUCLEOTIDE SEQUENCE [LARGE SCALE GENOMIC DNA]</scope>
    <source>
        <strain evidence="11 12">DSM 25027</strain>
    </source>
</reference>
<accession>A0A2T0MB51</accession>
<evidence type="ECO:0000256" key="4">
    <source>
        <dbReference type="ARBA" id="ARBA00022741"/>
    </source>
</evidence>
<dbReference type="InterPro" id="IPR036097">
    <property type="entry name" value="HisK_dim/P_sf"/>
</dbReference>
<comment type="caution">
    <text evidence="11">The sequence shown here is derived from an EMBL/GenBank/DDBJ whole genome shotgun (WGS) entry which is preliminary data.</text>
</comment>
<keyword evidence="12" id="KW-1185">Reference proteome</keyword>
<organism evidence="11 12">
    <name type="scientific">Flagellimonas meridianipacifica</name>
    <dbReference type="NCBI Taxonomy" id="1080225"/>
    <lineage>
        <taxon>Bacteria</taxon>
        <taxon>Pseudomonadati</taxon>
        <taxon>Bacteroidota</taxon>
        <taxon>Flavobacteriia</taxon>
        <taxon>Flavobacteriales</taxon>
        <taxon>Flavobacteriaceae</taxon>
        <taxon>Flagellimonas</taxon>
    </lineage>
</organism>
<keyword evidence="6" id="KW-0067">ATP-binding</keyword>
<evidence type="ECO:0000313" key="11">
    <source>
        <dbReference type="EMBL" id="PRX54734.1"/>
    </source>
</evidence>
<keyword evidence="8" id="KW-0175">Coiled coil</keyword>
<dbReference type="InterPro" id="IPR050351">
    <property type="entry name" value="BphY/WalK/GraS-like"/>
</dbReference>
<dbReference type="Gene3D" id="3.30.565.10">
    <property type="entry name" value="Histidine kinase-like ATPase, C-terminal domain"/>
    <property type="match status" value="1"/>
</dbReference>
<keyword evidence="3" id="KW-0808">Transferase</keyword>
<dbReference type="GO" id="GO:0000156">
    <property type="term" value="F:phosphorelay response regulator activity"/>
    <property type="evidence" value="ECO:0007669"/>
    <property type="project" value="TreeGrafter"/>
</dbReference>
<evidence type="ECO:0000256" key="5">
    <source>
        <dbReference type="ARBA" id="ARBA00022777"/>
    </source>
</evidence>
<comment type="catalytic activity">
    <reaction evidence="1">
        <text>ATP + protein L-histidine = ADP + protein N-phospho-L-histidine.</text>
        <dbReference type="EC" id="2.7.13.3"/>
    </reaction>
</comment>
<dbReference type="SMART" id="SM00387">
    <property type="entry name" value="HATPase_c"/>
    <property type="match status" value="1"/>
</dbReference>
<dbReference type="GO" id="GO:0000155">
    <property type="term" value="F:phosphorelay sensor kinase activity"/>
    <property type="evidence" value="ECO:0007669"/>
    <property type="project" value="InterPro"/>
</dbReference>
<feature type="domain" description="Histidine kinase" evidence="10">
    <location>
        <begin position="384"/>
        <end position="603"/>
    </location>
</feature>
<keyword evidence="4" id="KW-0547">Nucleotide-binding</keyword>
<dbReference type="InterPro" id="IPR004358">
    <property type="entry name" value="Sig_transdc_His_kin-like_C"/>
</dbReference>
<dbReference type="GO" id="GO:0030295">
    <property type="term" value="F:protein kinase activator activity"/>
    <property type="evidence" value="ECO:0007669"/>
    <property type="project" value="TreeGrafter"/>
</dbReference>
<evidence type="ECO:0000256" key="8">
    <source>
        <dbReference type="SAM" id="Coils"/>
    </source>
</evidence>
<feature type="coiled-coil region" evidence="8">
    <location>
        <begin position="357"/>
        <end position="416"/>
    </location>
</feature>
<evidence type="ECO:0000256" key="2">
    <source>
        <dbReference type="ARBA" id="ARBA00012438"/>
    </source>
</evidence>
<name>A0A2T0MB51_9FLAO</name>
<keyword evidence="9" id="KW-1133">Transmembrane helix</keyword>
<dbReference type="EMBL" id="PVYX01000002">
    <property type="protein sequence ID" value="PRX54734.1"/>
    <property type="molecule type" value="Genomic_DNA"/>
</dbReference>
<sequence length="612" mass="69742">MNTIRGRVLIAFLVLFLLIGPFLLFAFNSLKKIDNAKTLRESVAVFDGNRLKADNKFFQILDFDTKQDEFYLEKSSKHLKEYQAYIKNSKEALEDIRQANYNTNNTVDKRLRRITTDLDELNFKIVQVVELIQKKGFHNFGTIGEMRRSIHQLESEAKGVELVEILQIRRVEKDFFLRKDPSYVKELNMLCNTILERLRNAPEADMITFELLRGYQRNFNVITSLDRKIGNGNSGLIKEIQAIQAKLSTNTAALYTLVDADSELMTASIKSYLVLFFMITMLFAILSAFVFSSHIAKPIKTLISDMDSIVQNNFEGQLDKSKSLKITEIDKLTGTYNGLVAKIRKQITTLSEKNKILHSLNGKLVESENELKEASRIKDKFFSIISHDLRGHTGNVLSLANILKEDKEELGEAEKKMFVKYLSDASQNLQLLLDNLLNWAKSQMNDHEVSKKSFNIFNVIEKNVELFKENAMRKDITISYKPKKVSNVYADKDMIDFVVRNLLSNALKFTESGDSISVDVIEEEENLKVKVKDTGIGMSKAQCEELLNSSKENISTKGTDNEEGTGLGFAICKDFIQRNNGMIYIESKEGKGSTFSFTVPTNLTRETILRVS</sequence>
<dbReference type="AlphaFoldDB" id="A0A2T0MB51"/>
<feature type="transmembrane region" description="Helical" evidence="9">
    <location>
        <begin position="272"/>
        <end position="291"/>
    </location>
</feature>
<keyword evidence="9" id="KW-0472">Membrane</keyword>
<keyword evidence="9" id="KW-0812">Transmembrane</keyword>
<dbReference type="Gene3D" id="1.10.287.130">
    <property type="match status" value="1"/>
</dbReference>
<proteinExistence type="predicted"/>
<evidence type="ECO:0000313" key="12">
    <source>
        <dbReference type="Proteomes" id="UP000237640"/>
    </source>
</evidence>
<keyword evidence="7" id="KW-0902">Two-component regulatory system</keyword>
<dbReference type="Gene3D" id="6.10.340.10">
    <property type="match status" value="1"/>
</dbReference>
<keyword evidence="5 11" id="KW-0418">Kinase</keyword>
<dbReference type="GO" id="GO:0005524">
    <property type="term" value="F:ATP binding"/>
    <property type="evidence" value="ECO:0007669"/>
    <property type="project" value="UniProtKB-KW"/>
</dbReference>
<dbReference type="PROSITE" id="PS50109">
    <property type="entry name" value="HIS_KIN"/>
    <property type="match status" value="1"/>
</dbReference>